<evidence type="ECO:0000313" key="2">
    <source>
        <dbReference type="Proteomes" id="UP000078284"/>
    </source>
</evidence>
<dbReference type="EMBL" id="LUHQ01000001">
    <property type="protein sequence ID" value="OAP16508.1"/>
    <property type="molecule type" value="Genomic_DNA"/>
</dbReference>
<organism evidence="1 2">
    <name type="scientific">Arabidopsis thaliana</name>
    <name type="common">Mouse-ear cress</name>
    <dbReference type="NCBI Taxonomy" id="3702"/>
    <lineage>
        <taxon>Eukaryota</taxon>
        <taxon>Viridiplantae</taxon>
        <taxon>Streptophyta</taxon>
        <taxon>Embryophyta</taxon>
        <taxon>Tracheophyta</taxon>
        <taxon>Spermatophyta</taxon>
        <taxon>Magnoliopsida</taxon>
        <taxon>eudicotyledons</taxon>
        <taxon>Gunneridae</taxon>
        <taxon>Pentapetalae</taxon>
        <taxon>rosids</taxon>
        <taxon>malvids</taxon>
        <taxon>Brassicales</taxon>
        <taxon>Brassicaceae</taxon>
        <taxon>Camelineae</taxon>
        <taxon>Arabidopsis</taxon>
    </lineage>
</organism>
<protein>
    <submittedName>
        <fullName evidence="1">Uncharacterized protein</fullName>
    </submittedName>
</protein>
<evidence type="ECO:0000313" key="1">
    <source>
        <dbReference type="EMBL" id="OAP16508.1"/>
    </source>
</evidence>
<dbReference type="Proteomes" id="UP000078284">
    <property type="component" value="Chromosome 1"/>
</dbReference>
<proteinExistence type="predicted"/>
<dbReference type="AlphaFoldDB" id="A0A178WDP5"/>
<gene>
    <name evidence="1" type="ordered locus">AXX17_At1g43210</name>
</gene>
<comment type="caution">
    <text evidence="1">The sequence shown here is derived from an EMBL/GenBank/DDBJ whole genome shotgun (WGS) entry which is preliminary data.</text>
</comment>
<reference evidence="2" key="1">
    <citation type="journal article" date="2016" name="Proc. Natl. Acad. Sci. U.S.A.">
        <title>Chromosome-level assembly of Arabidopsis thaliana Ler reveals the extent of translocation and inversion polymorphisms.</title>
        <authorList>
            <person name="Zapata L."/>
            <person name="Ding J."/>
            <person name="Willing E.M."/>
            <person name="Hartwig B."/>
            <person name="Bezdan D."/>
            <person name="Jiao W.B."/>
            <person name="Patel V."/>
            <person name="Velikkakam James G."/>
            <person name="Koornneef M."/>
            <person name="Ossowski S."/>
            <person name="Schneeberger K."/>
        </authorList>
    </citation>
    <scope>NUCLEOTIDE SEQUENCE [LARGE SCALE GENOMIC DNA]</scope>
    <source>
        <strain evidence="2">cv. Landsberg erecta</strain>
    </source>
</reference>
<accession>A0A178WDP5</accession>
<name>A0A178WDP5_ARATH</name>
<sequence>MPFRAGYSGELALLAELAGLDEQTSLDELTCVDELTCIAALTCLVLSPESVISIRFILRIIIRSIIYEESALIYREQMSGGCDDVVVVVVKIWISSISCKRQRRLFLG</sequence>